<proteinExistence type="predicted"/>
<accession>A0AB33IVG1</accession>
<feature type="signal peptide" evidence="1">
    <location>
        <begin position="1"/>
        <end position="19"/>
    </location>
</feature>
<dbReference type="AlphaFoldDB" id="A0AB33IVG1"/>
<name>A0AB33IVG1_9BACT</name>
<evidence type="ECO:0008006" key="3">
    <source>
        <dbReference type="Google" id="ProtNLM"/>
    </source>
</evidence>
<evidence type="ECO:0000256" key="1">
    <source>
        <dbReference type="SAM" id="SignalP"/>
    </source>
</evidence>
<reference evidence="2" key="1">
    <citation type="submission" date="2024-07" db="EMBL/GenBank/DDBJ databases">
        <title>Complete genome sequence of Prevotella sp. YM-2024 GTC17253.</title>
        <authorList>
            <person name="Hayashi M."/>
            <person name="Muto Y."/>
            <person name="Tanaka K."/>
            <person name="Niwa H."/>
        </authorList>
    </citation>
    <scope>NUCLEOTIDE SEQUENCE</scope>
    <source>
        <strain evidence="2">GTC17253</strain>
    </source>
</reference>
<feature type="chain" id="PRO_5044346372" description="Lipoprotein" evidence="1">
    <location>
        <begin position="20"/>
        <end position="212"/>
    </location>
</feature>
<protein>
    <recommendedName>
        <fullName evidence="3">Lipoprotein</fullName>
    </recommendedName>
</protein>
<evidence type="ECO:0000313" key="2">
    <source>
        <dbReference type="EMBL" id="BFO72008.1"/>
    </source>
</evidence>
<keyword evidence="1" id="KW-0732">Signal</keyword>
<sequence length="212" mass="24123">MGHLQNLKAIVLVMLVAMATVSVTSCSNDDETKEAVYHQHYFQGKLNNHDISMNEVNANIMADKSDMDFSSGNQTDIPAWFDWEVTLMETKDSVITLHLHIDDVKRTNEVIYSPKEKEPIKTNSTCYATVKDLKNNTTSVYHPTRLAPINVAWETFMMTVDKTYKNLTKQYNSKIEFTGHRWAGIKGSLFGTLTSDADSKSPLKIKMEFILY</sequence>
<dbReference type="EMBL" id="AP035785">
    <property type="protein sequence ID" value="BFO72008.1"/>
    <property type="molecule type" value="Genomic_DNA"/>
</dbReference>
<gene>
    <name evidence="2" type="ORF">GTC17253_19740</name>
</gene>
<organism evidence="2">
    <name type="scientific">Prevotella sp. GTC17253</name>
    <dbReference type="NCBI Taxonomy" id="3236793"/>
    <lineage>
        <taxon>Bacteria</taxon>
        <taxon>Pseudomonadati</taxon>
        <taxon>Bacteroidota</taxon>
        <taxon>Bacteroidia</taxon>
        <taxon>Bacteroidales</taxon>
        <taxon>Prevotellaceae</taxon>
        <taxon>Prevotella</taxon>
    </lineage>
</organism>